<sequence length="200" mass="20652">MILHKSLVIGTALALLAAGCSSTGGGYMSTTKPAANSSAGNIASQKQEIDAGYDAALARLYHNARGSQELVSKAKGVLIFPSVLAAGFVVGGEYGKGALRIAGTPAGYYQTISGSFGWQLGAQSKAIIFLFMTQDALNRFRNGNGWTAGVDASVALLKMGANGDIDLNTAQQPVIGFVMTNAGLMANLTLEGTRITKLDM</sequence>
<feature type="chain" id="PRO_5046514083" evidence="1">
    <location>
        <begin position="18"/>
        <end position="200"/>
    </location>
</feature>
<feature type="signal peptide" evidence="1">
    <location>
        <begin position="1"/>
        <end position="17"/>
    </location>
</feature>
<dbReference type="PROSITE" id="PS51257">
    <property type="entry name" value="PROKAR_LIPOPROTEIN"/>
    <property type="match status" value="1"/>
</dbReference>
<dbReference type="InterPro" id="IPR007461">
    <property type="entry name" value="Ysc84_actin-binding"/>
</dbReference>
<protein>
    <submittedName>
        <fullName evidence="3">YSC84-related protein</fullName>
    </submittedName>
</protein>
<reference evidence="3" key="1">
    <citation type="submission" date="2024-06" db="EMBL/GenBank/DDBJ databases">
        <title>Genome sequence of Vogesella sp. MAHUQ-64.</title>
        <authorList>
            <person name="Huq M.A."/>
        </authorList>
    </citation>
    <scope>NUCLEOTIDE SEQUENCE</scope>
    <source>
        <strain evidence="3">MAHUQ-64</strain>
    </source>
</reference>
<keyword evidence="1" id="KW-0732">Signal</keyword>
<evidence type="ECO:0000313" key="4">
    <source>
        <dbReference type="Proteomes" id="UP001433638"/>
    </source>
</evidence>
<feature type="domain" description="Ysc84 actin-binding" evidence="2">
    <location>
        <begin position="114"/>
        <end position="197"/>
    </location>
</feature>
<accession>A0ABV1LZI7</accession>
<organism evidence="3 4">
    <name type="scientific">Vogesella oryzagri</name>
    <dbReference type="NCBI Taxonomy" id="3160864"/>
    <lineage>
        <taxon>Bacteria</taxon>
        <taxon>Pseudomonadati</taxon>
        <taxon>Pseudomonadota</taxon>
        <taxon>Betaproteobacteria</taxon>
        <taxon>Neisseriales</taxon>
        <taxon>Chromobacteriaceae</taxon>
        <taxon>Vogesella</taxon>
    </lineage>
</organism>
<evidence type="ECO:0000256" key="1">
    <source>
        <dbReference type="SAM" id="SignalP"/>
    </source>
</evidence>
<name>A0ABV1LZI7_9NEIS</name>
<dbReference type="Pfam" id="PF04366">
    <property type="entry name" value="Ysc84"/>
    <property type="match status" value="1"/>
</dbReference>
<proteinExistence type="predicted"/>
<gene>
    <name evidence="3" type="ORF">ABNW52_01460</name>
</gene>
<comment type="caution">
    <text evidence="3">The sequence shown here is derived from an EMBL/GenBank/DDBJ whole genome shotgun (WGS) entry which is preliminary data.</text>
</comment>
<dbReference type="EMBL" id="JBEFLD010000001">
    <property type="protein sequence ID" value="MEQ6289278.1"/>
    <property type="molecule type" value="Genomic_DNA"/>
</dbReference>
<keyword evidence="4" id="KW-1185">Reference proteome</keyword>
<evidence type="ECO:0000313" key="3">
    <source>
        <dbReference type="EMBL" id="MEQ6289278.1"/>
    </source>
</evidence>
<dbReference type="RefSeq" id="WP_349583010.1">
    <property type="nucleotide sequence ID" value="NZ_JBEFLD010000001.1"/>
</dbReference>
<dbReference type="CDD" id="cd11524">
    <property type="entry name" value="SYLF"/>
    <property type="match status" value="1"/>
</dbReference>
<dbReference type="Proteomes" id="UP001433638">
    <property type="component" value="Unassembled WGS sequence"/>
</dbReference>
<evidence type="ECO:0000259" key="2">
    <source>
        <dbReference type="Pfam" id="PF04366"/>
    </source>
</evidence>